<keyword evidence="4 8" id="KW-1133">Transmembrane helix</keyword>
<feature type="transmembrane region" description="Helical" evidence="8">
    <location>
        <begin position="480"/>
        <end position="502"/>
    </location>
</feature>
<keyword evidence="6" id="KW-0539">Nucleus</keyword>
<dbReference type="InterPro" id="IPR035979">
    <property type="entry name" value="RBD_domain_sf"/>
</dbReference>
<dbReference type="Pfam" id="PF09402">
    <property type="entry name" value="MSC"/>
    <property type="match status" value="1"/>
</dbReference>
<dbReference type="AlphaFoldDB" id="A0A553NB13"/>
<feature type="compositionally biased region" description="Acidic residues" evidence="7">
    <location>
        <begin position="121"/>
        <end position="171"/>
    </location>
</feature>
<protein>
    <recommendedName>
        <fullName evidence="9">LEM domain-containing protein</fullName>
    </recommendedName>
</protein>
<comment type="caution">
    <text evidence="10">The sequence shown here is derived from an EMBL/GenBank/DDBJ whole genome shotgun (WGS) entry which is preliminary data.</text>
</comment>
<dbReference type="Gene3D" id="3.30.70.330">
    <property type="match status" value="1"/>
</dbReference>
<dbReference type="InterPro" id="IPR052277">
    <property type="entry name" value="INM_ESCRT-Associated"/>
</dbReference>
<dbReference type="Gene3D" id="1.10.720.40">
    <property type="match status" value="1"/>
</dbReference>
<dbReference type="CDD" id="cd12934">
    <property type="entry name" value="LEM"/>
    <property type="match status" value="1"/>
</dbReference>
<dbReference type="InterPro" id="IPR041885">
    <property type="entry name" value="MAN1_winged_helix_dom"/>
</dbReference>
<evidence type="ECO:0000256" key="1">
    <source>
        <dbReference type="ARBA" id="ARBA00004473"/>
    </source>
</evidence>
<feature type="region of interest" description="Disordered" evidence="7">
    <location>
        <begin position="260"/>
        <end position="306"/>
    </location>
</feature>
<sequence>MPASITDEALRSRLQKHNYPVPPITSSTRSVLLKKLTQLDAQNGPAKAKSASISGRRVSNRLLEYSSAEDEDEGPLGEKAVNTARPQRRVSNSSRNEKKNQSAVMRPGKVNGRSQRLMNYSEDEEENETQPNGQDDEESEEVEEEEEDDVDEEEGEEDDDDDEEGSEMDNDGDGRVDFGMQTSPGLDSTMEHSTLRSNGVHYRGNRFAASTPLSPPKSTAAFMNKHDTPKYSVVSPGLRRTIASNSKDFGSLGEALSTLPAGSTNLSSNSSNTRMNNSSANGSVVSQVSRSSNHNNSSGSTTSNNSLLGGGKSLSSSLISKLIIASALVFFVIVVFKYVNLRPSPNLADHIPICGVDHVLQVCVDHHDREDVMKLFQDMQSILSEQSVKYLCRNESDSMLMSFSDLTEQLKFSSPRSDLERLLSILIVILVEKPNWGIQLLDAQGQVISQPQHLDSLLLANPKLDWGCWTRLALKVVFQWLGVVSVYVLAGLILFGLIYGLYRLYVWRKEQKLQENQEVFELVEQVLSLLVAQHQVSRSQGPGGARPWVPVNHIRDQLIPPQDREKRRKKRIWSAVVKYINQSESRVRVDVQKVFAEEHAVWQWLPDIQWSPMNQHGPNPYLSPHSSFVHTPPASPMHNLPPVSTTPQWQGSAFSVLNRNVASPAVAPTSCVKVRHMFDSTVQKSGPGWVWQVKEEILRRCANQAKIYHVAVDKESHEGCVYIKCGSTDDAGSVFKTLHGQWYRGHLVTVKYLREERYHERFPDARFQKNPLKPQT</sequence>
<dbReference type="InterPro" id="IPR011015">
    <property type="entry name" value="LEM/LEM-like_dom_sf"/>
</dbReference>
<dbReference type="OMA" id="LFSQLKC"/>
<dbReference type="CDD" id="cd12286">
    <property type="entry name" value="RRM_Man1"/>
    <property type="match status" value="1"/>
</dbReference>
<dbReference type="InterPro" id="IPR034394">
    <property type="entry name" value="Man1_RRM"/>
</dbReference>
<keyword evidence="11" id="KW-1185">Reference proteome</keyword>
<dbReference type="InterPro" id="IPR012677">
    <property type="entry name" value="Nucleotide-bd_a/b_plait_sf"/>
</dbReference>
<dbReference type="FunFam" id="3.30.70.330:FF:000176">
    <property type="entry name" value="Inner nuclear membrane protein Man1"/>
    <property type="match status" value="1"/>
</dbReference>
<feature type="compositionally biased region" description="Low complexity" evidence="7">
    <location>
        <begin position="263"/>
        <end position="306"/>
    </location>
</feature>
<dbReference type="GO" id="GO:0005637">
    <property type="term" value="C:nuclear inner membrane"/>
    <property type="evidence" value="ECO:0007669"/>
    <property type="project" value="UniProtKB-SubCell"/>
</dbReference>
<evidence type="ECO:0000313" key="11">
    <source>
        <dbReference type="Proteomes" id="UP000318571"/>
    </source>
</evidence>
<dbReference type="PANTHER" id="PTHR13428">
    <property type="entry name" value="INNER NUCLEAR MEMBRANE PROTEIN MAN1 LEM DOMAIN CONTAINING PROTEIN"/>
    <property type="match status" value="1"/>
</dbReference>
<reference evidence="10 11" key="1">
    <citation type="journal article" date="2018" name="Nat. Ecol. Evol.">
        <title>Genomic signatures of mitonuclear coevolution across populations of Tigriopus californicus.</title>
        <authorList>
            <person name="Barreto F.S."/>
            <person name="Watson E.T."/>
            <person name="Lima T.G."/>
            <person name="Willett C.S."/>
            <person name="Edmands S."/>
            <person name="Li W."/>
            <person name="Burton R.S."/>
        </authorList>
    </citation>
    <scope>NUCLEOTIDE SEQUENCE [LARGE SCALE GENOMIC DNA]</scope>
    <source>
        <strain evidence="10 11">San Diego</strain>
    </source>
</reference>
<evidence type="ECO:0000256" key="7">
    <source>
        <dbReference type="SAM" id="MobiDB-lite"/>
    </source>
</evidence>
<evidence type="ECO:0000256" key="6">
    <source>
        <dbReference type="ARBA" id="ARBA00023242"/>
    </source>
</evidence>
<dbReference type="PROSITE" id="PS50954">
    <property type="entry name" value="LEM"/>
    <property type="match status" value="1"/>
</dbReference>
<dbReference type="Pfam" id="PF03020">
    <property type="entry name" value="LEM"/>
    <property type="match status" value="1"/>
</dbReference>
<evidence type="ECO:0000256" key="8">
    <source>
        <dbReference type="SAM" id="Phobius"/>
    </source>
</evidence>
<feature type="region of interest" description="Disordered" evidence="7">
    <location>
        <begin position="39"/>
        <end position="192"/>
    </location>
</feature>
<evidence type="ECO:0000256" key="4">
    <source>
        <dbReference type="ARBA" id="ARBA00022989"/>
    </source>
</evidence>
<evidence type="ECO:0000256" key="5">
    <source>
        <dbReference type="ARBA" id="ARBA00023136"/>
    </source>
</evidence>
<evidence type="ECO:0000259" key="9">
    <source>
        <dbReference type="PROSITE" id="PS50954"/>
    </source>
</evidence>
<dbReference type="Proteomes" id="UP000318571">
    <property type="component" value="Chromosome 10"/>
</dbReference>
<feature type="domain" description="LEM" evidence="9">
    <location>
        <begin position="1"/>
        <end position="43"/>
    </location>
</feature>
<name>A0A553NB13_TIGCA</name>
<keyword evidence="3 8" id="KW-0812">Transmembrane</keyword>
<dbReference type="GO" id="GO:0031490">
    <property type="term" value="F:chromatin DNA binding"/>
    <property type="evidence" value="ECO:0007669"/>
    <property type="project" value="TreeGrafter"/>
</dbReference>
<dbReference type="SUPFAM" id="SSF63451">
    <property type="entry name" value="LEM domain"/>
    <property type="match status" value="1"/>
</dbReference>
<keyword evidence="5 8" id="KW-0472">Membrane</keyword>
<dbReference type="OrthoDB" id="118234at2759"/>
<dbReference type="SMART" id="SM00540">
    <property type="entry name" value="LEM"/>
    <property type="match status" value="1"/>
</dbReference>
<evidence type="ECO:0000313" key="10">
    <source>
        <dbReference type="EMBL" id="TRY62605.1"/>
    </source>
</evidence>
<dbReference type="GO" id="GO:0030514">
    <property type="term" value="P:negative regulation of BMP signaling pathway"/>
    <property type="evidence" value="ECO:0007669"/>
    <property type="project" value="TreeGrafter"/>
</dbReference>
<dbReference type="GO" id="GO:0006998">
    <property type="term" value="P:nuclear envelope organization"/>
    <property type="evidence" value="ECO:0007669"/>
    <property type="project" value="TreeGrafter"/>
</dbReference>
<comment type="subcellular location">
    <subcellularLocation>
        <location evidence="1">Nucleus inner membrane</location>
        <topology evidence="1">Multi-pass membrane protein</topology>
    </subcellularLocation>
</comment>
<dbReference type="InterPro" id="IPR018996">
    <property type="entry name" value="Man1/Src1-like_C"/>
</dbReference>
<evidence type="ECO:0000256" key="2">
    <source>
        <dbReference type="ARBA" id="ARBA00022553"/>
    </source>
</evidence>
<dbReference type="InterPro" id="IPR003887">
    <property type="entry name" value="LEM_dom"/>
</dbReference>
<dbReference type="EMBL" id="VCGU01000458">
    <property type="protein sequence ID" value="TRY62605.1"/>
    <property type="molecule type" value="Genomic_DNA"/>
</dbReference>
<proteinExistence type="predicted"/>
<feature type="transmembrane region" description="Helical" evidence="8">
    <location>
        <begin position="322"/>
        <end position="339"/>
    </location>
</feature>
<dbReference type="PANTHER" id="PTHR13428:SF12">
    <property type="entry name" value="INNER NUCLEAR MEMBRANE PROTEIN MAN1"/>
    <property type="match status" value="1"/>
</dbReference>
<gene>
    <name evidence="10" type="ORF">TCAL_03996</name>
</gene>
<keyword evidence="2" id="KW-0597">Phosphoprotein</keyword>
<dbReference type="STRING" id="6832.A0A553NB13"/>
<dbReference type="Gene3D" id="1.10.10.1180">
    <property type="entry name" value="MAN1, winged-helix domain"/>
    <property type="match status" value="1"/>
</dbReference>
<accession>A0A553NB13</accession>
<dbReference type="SUPFAM" id="SSF54928">
    <property type="entry name" value="RNA-binding domain, RBD"/>
    <property type="match status" value="1"/>
</dbReference>
<organism evidence="10 11">
    <name type="scientific">Tigriopus californicus</name>
    <name type="common">Marine copepod</name>
    <dbReference type="NCBI Taxonomy" id="6832"/>
    <lineage>
        <taxon>Eukaryota</taxon>
        <taxon>Metazoa</taxon>
        <taxon>Ecdysozoa</taxon>
        <taxon>Arthropoda</taxon>
        <taxon>Crustacea</taxon>
        <taxon>Multicrustacea</taxon>
        <taxon>Hexanauplia</taxon>
        <taxon>Copepoda</taxon>
        <taxon>Harpacticoida</taxon>
        <taxon>Harpacticidae</taxon>
        <taxon>Tigriopus</taxon>
    </lineage>
</organism>
<evidence type="ECO:0000256" key="3">
    <source>
        <dbReference type="ARBA" id="ARBA00022692"/>
    </source>
</evidence>